<dbReference type="PROSITE" id="PS51782">
    <property type="entry name" value="LYSM"/>
    <property type="match status" value="3"/>
</dbReference>
<accession>A0AA42J0F3</accession>
<keyword evidence="3" id="KW-0326">Glycosidase</keyword>
<dbReference type="Proteomes" id="UP001169242">
    <property type="component" value="Unassembled WGS sequence"/>
</dbReference>
<comment type="caution">
    <text evidence="6">The sequence shown here is derived from an EMBL/GenBank/DDBJ whole genome shotgun (WGS) entry which is preliminary data.</text>
</comment>
<feature type="region of interest" description="Disordered" evidence="4">
    <location>
        <begin position="303"/>
        <end position="330"/>
    </location>
</feature>
<reference evidence="6" key="1">
    <citation type="journal article" date="2023" name="Int. J. Syst. Evol. Microbiol.">
        <title>&lt;i&gt;Holtiella tumoricola&lt;/i&gt; gen. nov. sp. nov., isolated from a human clinical sample.</title>
        <authorList>
            <person name="Allen-Vercoe E."/>
            <person name="Daigneault M.C."/>
            <person name="Vancuren S.J."/>
            <person name="Cochrane K."/>
            <person name="O'Neal L.L."/>
            <person name="Sankaranarayanan K."/>
            <person name="Lawson P.A."/>
        </authorList>
    </citation>
    <scope>NUCLEOTIDE SEQUENCE</scope>
    <source>
        <strain evidence="6">CC70A</strain>
    </source>
</reference>
<feature type="domain" description="LysM" evidence="5">
    <location>
        <begin position="258"/>
        <end position="302"/>
    </location>
</feature>
<feature type="domain" description="LysM" evidence="5">
    <location>
        <begin position="330"/>
        <end position="374"/>
    </location>
</feature>
<keyword evidence="7" id="KW-1185">Reference proteome</keyword>
<dbReference type="CDD" id="cd00118">
    <property type="entry name" value="LysM"/>
    <property type="match status" value="3"/>
</dbReference>
<dbReference type="AlphaFoldDB" id="A0AA42J0F3"/>
<organism evidence="6 7">
    <name type="scientific">Holtiella tumoricola</name>
    <dbReference type="NCBI Taxonomy" id="3018743"/>
    <lineage>
        <taxon>Bacteria</taxon>
        <taxon>Bacillati</taxon>
        <taxon>Bacillota</taxon>
        <taxon>Clostridia</taxon>
        <taxon>Lachnospirales</taxon>
        <taxon>Cellulosilyticaceae</taxon>
        <taxon>Holtiella</taxon>
    </lineage>
</organism>
<dbReference type="GO" id="GO:0008932">
    <property type="term" value="F:lytic endotransglycosylase activity"/>
    <property type="evidence" value="ECO:0007669"/>
    <property type="project" value="TreeGrafter"/>
</dbReference>
<dbReference type="Gene3D" id="3.10.350.10">
    <property type="entry name" value="LysM domain"/>
    <property type="match status" value="3"/>
</dbReference>
<dbReference type="RefSeq" id="WP_271011722.1">
    <property type="nucleotide sequence ID" value="NZ_JAQIFT010000032.1"/>
</dbReference>
<evidence type="ECO:0000256" key="2">
    <source>
        <dbReference type="ARBA" id="ARBA00022801"/>
    </source>
</evidence>
<dbReference type="InterPro" id="IPR017853">
    <property type="entry name" value="GH"/>
</dbReference>
<dbReference type="PANTHER" id="PTHR33734:SF22">
    <property type="entry name" value="MEMBRANE-BOUND LYTIC MUREIN TRANSGLYCOSYLASE D"/>
    <property type="match status" value="1"/>
</dbReference>
<evidence type="ECO:0000256" key="4">
    <source>
        <dbReference type="SAM" id="MobiDB-lite"/>
    </source>
</evidence>
<protein>
    <submittedName>
        <fullName evidence="6">LysM peptidoglycan-binding domain-containing protein</fullName>
    </submittedName>
</protein>
<gene>
    <name evidence="6" type="ORF">PBV87_07540</name>
</gene>
<dbReference type="GO" id="GO:0016998">
    <property type="term" value="P:cell wall macromolecule catabolic process"/>
    <property type="evidence" value="ECO:0007669"/>
    <property type="project" value="InterPro"/>
</dbReference>
<name>A0AA42J0F3_9FIRM</name>
<dbReference type="PROSITE" id="PS51904">
    <property type="entry name" value="GLYCOSYL_HYDROL_F25_2"/>
    <property type="match status" value="1"/>
</dbReference>
<evidence type="ECO:0000256" key="1">
    <source>
        <dbReference type="ARBA" id="ARBA00010646"/>
    </source>
</evidence>
<dbReference type="PANTHER" id="PTHR33734">
    <property type="entry name" value="LYSM DOMAIN-CONTAINING GPI-ANCHORED PROTEIN 2"/>
    <property type="match status" value="1"/>
</dbReference>
<dbReference type="CDD" id="cd06525">
    <property type="entry name" value="GH25_Lyc-like"/>
    <property type="match status" value="1"/>
</dbReference>
<dbReference type="SMART" id="SM00257">
    <property type="entry name" value="LysM"/>
    <property type="match status" value="3"/>
</dbReference>
<dbReference type="SUPFAM" id="SSF54106">
    <property type="entry name" value="LysM domain"/>
    <property type="match status" value="3"/>
</dbReference>
<dbReference type="InterPro" id="IPR018392">
    <property type="entry name" value="LysM"/>
</dbReference>
<evidence type="ECO:0000313" key="7">
    <source>
        <dbReference type="Proteomes" id="UP001169242"/>
    </source>
</evidence>
<comment type="similarity">
    <text evidence="1">Belongs to the glycosyl hydrolase 25 family.</text>
</comment>
<evidence type="ECO:0000259" key="5">
    <source>
        <dbReference type="PROSITE" id="PS51782"/>
    </source>
</evidence>
<evidence type="ECO:0000256" key="3">
    <source>
        <dbReference type="ARBA" id="ARBA00023295"/>
    </source>
</evidence>
<evidence type="ECO:0000313" key="6">
    <source>
        <dbReference type="EMBL" id="MDA3731330.1"/>
    </source>
</evidence>
<dbReference type="GO" id="GO:0009253">
    <property type="term" value="P:peptidoglycan catabolic process"/>
    <property type="evidence" value="ECO:0007669"/>
    <property type="project" value="InterPro"/>
</dbReference>
<sequence length="436" mass="47411">MSHFFKKIITAFFIIIPLLLSTICFASSLSPSSNTLYNGIDVSEWQGNIDFSQVKDSGIDIVYIRTGEGSNYIDAYFNTNYKNAKAAGLNIGFYHYVTATTPEEAIEQAKFFVSLTKDLDPNCKLAMDFESFGSLNNEQINTIASTFLQTVKELSGKDVIIYSDTYNAINTWDNSLTIYPLWVAEYDVTEPRANDKWNHWVGFQYSDAGTVPGINTNSVDLDHFTPDIFLSGGSNVTSSNTSSTNTSSGSSSNSLSYITYIVQSGDTLSAIALQYNTTVAELVALNNISNPNFIYVGESLTIPSSDTSPTSSTNTTSSTTTSSNTNTTSPTYIVQSGDTLSAIALQYNTTVAELVDLNNISNPNFIYVGETLILPQITSQTSTNIPTNTSSTYTVQVGDTLWGIAQQFDTTVATLTSLNNLSNPNLIYPGEIIQLP</sequence>
<dbReference type="Gene3D" id="3.20.20.80">
    <property type="entry name" value="Glycosidases"/>
    <property type="match status" value="1"/>
</dbReference>
<feature type="domain" description="LysM" evidence="5">
    <location>
        <begin position="391"/>
        <end position="435"/>
    </location>
</feature>
<dbReference type="Pfam" id="PF01183">
    <property type="entry name" value="Glyco_hydro_25"/>
    <property type="match status" value="1"/>
</dbReference>
<dbReference type="EMBL" id="JAQIFT010000032">
    <property type="protein sequence ID" value="MDA3731330.1"/>
    <property type="molecule type" value="Genomic_DNA"/>
</dbReference>
<dbReference type="InterPro" id="IPR018077">
    <property type="entry name" value="Glyco_hydro_fam25_subgr"/>
</dbReference>
<dbReference type="InterPro" id="IPR002053">
    <property type="entry name" value="Glyco_hydro_25"/>
</dbReference>
<proteinExistence type="inferred from homology"/>
<dbReference type="GO" id="GO:0003796">
    <property type="term" value="F:lysozyme activity"/>
    <property type="evidence" value="ECO:0007669"/>
    <property type="project" value="InterPro"/>
</dbReference>
<dbReference type="SUPFAM" id="SSF51445">
    <property type="entry name" value="(Trans)glycosidases"/>
    <property type="match status" value="1"/>
</dbReference>
<dbReference type="InterPro" id="IPR036779">
    <property type="entry name" value="LysM_dom_sf"/>
</dbReference>
<keyword evidence="2" id="KW-0378">Hydrolase</keyword>
<dbReference type="Pfam" id="PF01476">
    <property type="entry name" value="LysM"/>
    <property type="match status" value="3"/>
</dbReference>
<dbReference type="SMART" id="SM00641">
    <property type="entry name" value="Glyco_25"/>
    <property type="match status" value="1"/>
</dbReference>